<dbReference type="EMBL" id="REGN01002675">
    <property type="protein sequence ID" value="RNA26778.1"/>
    <property type="molecule type" value="Genomic_DNA"/>
</dbReference>
<keyword evidence="10 16" id="KW-0548">Nucleotidyltransferase</keyword>
<keyword evidence="8 16" id="KW-0808">Transferase</keyword>
<dbReference type="PROSITE" id="PS01315">
    <property type="entry name" value="CDS"/>
    <property type="match status" value="1"/>
</dbReference>
<keyword evidence="19" id="KW-1185">Reference proteome</keyword>
<evidence type="ECO:0000256" key="9">
    <source>
        <dbReference type="ARBA" id="ARBA00022692"/>
    </source>
</evidence>
<evidence type="ECO:0000256" key="7">
    <source>
        <dbReference type="ARBA" id="ARBA00022516"/>
    </source>
</evidence>
<comment type="caution">
    <text evidence="18">The sequence shown here is derived from an EMBL/GenBank/DDBJ whole genome shotgun (WGS) entry which is preliminary data.</text>
</comment>
<dbReference type="STRING" id="10195.A0A3M7RTW5"/>
<evidence type="ECO:0000256" key="2">
    <source>
        <dbReference type="ARBA" id="ARBA00004141"/>
    </source>
</evidence>
<dbReference type="OrthoDB" id="10260889at2759"/>
<evidence type="ECO:0000313" key="18">
    <source>
        <dbReference type="EMBL" id="RNA26778.1"/>
    </source>
</evidence>
<sequence length="382" mass="43832">MEVQPLKGYHVHLSKSNPNYLLSNPIIRTISGLAMAVGFIMVIYMGPVPIFICNILSITKSFDELLQIGLKSYKCRHLWHVSTLSWFLYLLGAYAFIGQSIYDEFGHDLQRHIFLKPIIKYHGLLCFSFYIFGLVFFVAKLDKLNYFKQYSMLGYVHLCTGVLVIPDAMSIKYFSKGLIWFLLPLITIIFNDVAAYIIGSVCGRHKLIEVSPKKTWEGFLGALMLSLVFGYSLSAFMCKFNYFLCPIKYDYSQNLFVVDQCQIGEIFRPRIFTIAENVKISIEPFQIHAFAFSFLASTLGPFGGFIASGFKRAYDIKDFGNTIPGHGGILDRFDCQFLYQAFIYFYINYIIYEPIGTVNYQGFLTKPTDKKIQFLKDSILKI</sequence>
<evidence type="ECO:0000256" key="12">
    <source>
        <dbReference type="ARBA" id="ARBA00023098"/>
    </source>
</evidence>
<dbReference type="InterPro" id="IPR000374">
    <property type="entry name" value="PC_trans"/>
</dbReference>
<evidence type="ECO:0000256" key="8">
    <source>
        <dbReference type="ARBA" id="ARBA00022679"/>
    </source>
</evidence>
<keyword evidence="11 17" id="KW-1133">Transmembrane helix</keyword>
<feature type="transmembrane region" description="Helical" evidence="17">
    <location>
        <begin position="78"/>
        <end position="98"/>
    </location>
</feature>
<protein>
    <recommendedName>
        <fullName evidence="6 16">Phosphatidate cytidylyltransferase</fullName>
        <ecNumber evidence="6 16">2.7.7.41</ecNumber>
    </recommendedName>
</protein>
<accession>A0A3M7RTW5</accession>
<dbReference type="PANTHER" id="PTHR13773:SF8">
    <property type="entry name" value="PHOSPHATIDATE CYTIDYLYLTRANSFERASE, PHOTORECEPTOR-SPECIFIC"/>
    <property type="match status" value="1"/>
</dbReference>
<comment type="pathway">
    <text evidence="3 16">Phospholipid metabolism; CDP-diacylglycerol biosynthesis; CDP-diacylglycerol from sn-glycerol 3-phosphate: step 3/3.</text>
</comment>
<gene>
    <name evidence="18" type="ORF">BpHYR1_015897</name>
</gene>
<evidence type="ECO:0000256" key="1">
    <source>
        <dbReference type="ARBA" id="ARBA00001698"/>
    </source>
</evidence>
<evidence type="ECO:0000313" key="19">
    <source>
        <dbReference type="Proteomes" id="UP000276133"/>
    </source>
</evidence>
<evidence type="ECO:0000256" key="6">
    <source>
        <dbReference type="ARBA" id="ARBA00012487"/>
    </source>
</evidence>
<feature type="transmembrane region" description="Helical" evidence="17">
    <location>
        <begin position="150"/>
        <end position="171"/>
    </location>
</feature>
<evidence type="ECO:0000256" key="10">
    <source>
        <dbReference type="ARBA" id="ARBA00022695"/>
    </source>
</evidence>
<evidence type="ECO:0000256" key="5">
    <source>
        <dbReference type="ARBA" id="ARBA00010185"/>
    </source>
</evidence>
<feature type="transmembrane region" description="Helical" evidence="17">
    <location>
        <begin position="287"/>
        <end position="307"/>
    </location>
</feature>
<keyword evidence="13 17" id="KW-0472">Membrane</keyword>
<proteinExistence type="inferred from homology"/>
<dbReference type="Proteomes" id="UP000276133">
    <property type="component" value="Unassembled WGS sequence"/>
</dbReference>
<keyword evidence="9 16" id="KW-0812">Transmembrane</keyword>
<evidence type="ECO:0000256" key="4">
    <source>
        <dbReference type="ARBA" id="ARBA00005189"/>
    </source>
</evidence>
<keyword evidence="18" id="KW-0675">Receptor</keyword>
<evidence type="ECO:0000256" key="13">
    <source>
        <dbReference type="ARBA" id="ARBA00023136"/>
    </source>
</evidence>
<comment type="pathway">
    <text evidence="4">Lipid metabolism.</text>
</comment>
<keyword evidence="7" id="KW-0444">Lipid biosynthesis</keyword>
<dbReference type="UniPathway" id="UPA00557">
    <property type="reaction ID" value="UER00614"/>
</dbReference>
<dbReference type="PANTHER" id="PTHR13773">
    <property type="entry name" value="PHOSPHATIDATE CYTIDYLYLTRANSFERASE"/>
    <property type="match status" value="1"/>
</dbReference>
<dbReference type="AlphaFoldDB" id="A0A3M7RTW5"/>
<dbReference type="InterPro" id="IPR016720">
    <property type="entry name" value="PC_Trfase_euk"/>
</dbReference>
<evidence type="ECO:0000256" key="17">
    <source>
        <dbReference type="SAM" id="Phobius"/>
    </source>
</evidence>
<feature type="transmembrane region" description="Helical" evidence="17">
    <location>
        <begin position="118"/>
        <end position="138"/>
    </location>
</feature>
<dbReference type="GO" id="GO:0016024">
    <property type="term" value="P:CDP-diacylglycerol biosynthetic process"/>
    <property type="evidence" value="ECO:0007669"/>
    <property type="project" value="UniProtKB-UniPathway"/>
</dbReference>
<dbReference type="EC" id="2.7.7.41" evidence="6 16"/>
<feature type="transmembrane region" description="Helical" evidence="17">
    <location>
        <begin position="30"/>
        <end position="57"/>
    </location>
</feature>
<evidence type="ECO:0000256" key="11">
    <source>
        <dbReference type="ARBA" id="ARBA00022989"/>
    </source>
</evidence>
<keyword evidence="12" id="KW-0443">Lipid metabolism</keyword>
<comment type="catalytic activity">
    <reaction evidence="1 16">
        <text>a 1,2-diacyl-sn-glycero-3-phosphate + CTP + H(+) = a CDP-1,2-diacyl-sn-glycerol + diphosphate</text>
        <dbReference type="Rhea" id="RHEA:16229"/>
        <dbReference type="ChEBI" id="CHEBI:15378"/>
        <dbReference type="ChEBI" id="CHEBI:33019"/>
        <dbReference type="ChEBI" id="CHEBI:37563"/>
        <dbReference type="ChEBI" id="CHEBI:58332"/>
        <dbReference type="ChEBI" id="CHEBI:58608"/>
        <dbReference type="EC" id="2.7.7.41"/>
    </reaction>
</comment>
<name>A0A3M7RTW5_BRAPC</name>
<comment type="similarity">
    <text evidence="5 16">Belongs to the CDS family.</text>
</comment>
<organism evidence="18 19">
    <name type="scientific">Brachionus plicatilis</name>
    <name type="common">Marine rotifer</name>
    <name type="synonym">Brachionus muelleri</name>
    <dbReference type="NCBI Taxonomy" id="10195"/>
    <lineage>
        <taxon>Eukaryota</taxon>
        <taxon>Metazoa</taxon>
        <taxon>Spiralia</taxon>
        <taxon>Gnathifera</taxon>
        <taxon>Rotifera</taxon>
        <taxon>Eurotatoria</taxon>
        <taxon>Monogononta</taxon>
        <taxon>Pseudotrocha</taxon>
        <taxon>Ploima</taxon>
        <taxon>Brachionidae</taxon>
        <taxon>Brachionus</taxon>
    </lineage>
</organism>
<evidence type="ECO:0000256" key="3">
    <source>
        <dbReference type="ARBA" id="ARBA00005119"/>
    </source>
</evidence>
<feature type="transmembrane region" description="Helical" evidence="17">
    <location>
        <begin position="177"/>
        <end position="198"/>
    </location>
</feature>
<dbReference type="GO" id="GO:0004605">
    <property type="term" value="F:phosphatidate cytidylyltransferase activity"/>
    <property type="evidence" value="ECO:0007669"/>
    <property type="project" value="UniProtKB-EC"/>
</dbReference>
<keyword evidence="14" id="KW-0594">Phospholipid biosynthesis</keyword>
<comment type="subcellular location">
    <subcellularLocation>
        <location evidence="2">Membrane</location>
        <topology evidence="2">Multi-pass membrane protein</topology>
    </subcellularLocation>
</comment>
<evidence type="ECO:0000256" key="15">
    <source>
        <dbReference type="ARBA" id="ARBA00023264"/>
    </source>
</evidence>
<evidence type="ECO:0000256" key="14">
    <source>
        <dbReference type="ARBA" id="ARBA00023209"/>
    </source>
</evidence>
<dbReference type="GO" id="GO:0005789">
    <property type="term" value="C:endoplasmic reticulum membrane"/>
    <property type="evidence" value="ECO:0007669"/>
    <property type="project" value="TreeGrafter"/>
</dbReference>
<evidence type="ECO:0000256" key="16">
    <source>
        <dbReference type="RuleBase" id="RU003938"/>
    </source>
</evidence>
<keyword evidence="15" id="KW-1208">Phospholipid metabolism</keyword>
<reference evidence="18 19" key="1">
    <citation type="journal article" date="2018" name="Sci. Rep.">
        <title>Genomic signatures of local adaptation to the degree of environmental predictability in rotifers.</title>
        <authorList>
            <person name="Franch-Gras L."/>
            <person name="Hahn C."/>
            <person name="Garcia-Roger E.M."/>
            <person name="Carmona M.J."/>
            <person name="Serra M."/>
            <person name="Gomez A."/>
        </authorList>
    </citation>
    <scope>NUCLEOTIDE SEQUENCE [LARGE SCALE GENOMIC DNA]</scope>
    <source>
        <strain evidence="18">HYR1</strain>
    </source>
</reference>
<feature type="transmembrane region" description="Helical" evidence="17">
    <location>
        <begin position="219"/>
        <end position="244"/>
    </location>
</feature>
<dbReference type="Pfam" id="PF01148">
    <property type="entry name" value="CTP_transf_1"/>
    <property type="match status" value="1"/>
</dbReference>